<dbReference type="HOGENOM" id="CLU_3419815_0_0_1"/>
<reference evidence="1" key="2">
    <citation type="submission" date="2015-06" db="UniProtKB">
        <authorList>
            <consortium name="EnsemblPlants"/>
        </authorList>
    </citation>
    <scope>IDENTIFICATION</scope>
    <source>
        <strain evidence="1">cv. Heinz 1706</strain>
    </source>
</reference>
<dbReference type="InParanoid" id="K4D934"/>
<keyword evidence="2" id="KW-1185">Reference proteome</keyword>
<evidence type="ECO:0000313" key="2">
    <source>
        <dbReference type="Proteomes" id="UP000004994"/>
    </source>
</evidence>
<name>K4D934_SOLLC</name>
<reference evidence="1" key="1">
    <citation type="journal article" date="2012" name="Nature">
        <title>The tomato genome sequence provides insights into fleshy fruit evolution.</title>
        <authorList>
            <consortium name="Tomato Genome Consortium"/>
        </authorList>
    </citation>
    <scope>NUCLEOTIDE SEQUENCE [LARGE SCALE GENOMIC DNA]</scope>
    <source>
        <strain evidence="1">cv. Heinz 1706</strain>
    </source>
</reference>
<proteinExistence type="predicted"/>
<organism evidence="1">
    <name type="scientific">Solanum lycopersicum</name>
    <name type="common">Tomato</name>
    <name type="synonym">Lycopersicon esculentum</name>
    <dbReference type="NCBI Taxonomy" id="4081"/>
    <lineage>
        <taxon>Eukaryota</taxon>
        <taxon>Viridiplantae</taxon>
        <taxon>Streptophyta</taxon>
        <taxon>Embryophyta</taxon>
        <taxon>Tracheophyta</taxon>
        <taxon>Spermatophyta</taxon>
        <taxon>Magnoliopsida</taxon>
        <taxon>eudicotyledons</taxon>
        <taxon>Gunneridae</taxon>
        <taxon>Pentapetalae</taxon>
        <taxon>asterids</taxon>
        <taxon>lamiids</taxon>
        <taxon>Solanales</taxon>
        <taxon>Solanaceae</taxon>
        <taxon>Solanoideae</taxon>
        <taxon>Solaneae</taxon>
        <taxon>Solanum</taxon>
        <taxon>Solanum subgen. Lycopersicon</taxon>
    </lineage>
</organism>
<dbReference type="AlphaFoldDB" id="K4D934"/>
<evidence type="ECO:0000313" key="1">
    <source>
        <dbReference type="EnsemblPlants" id="Solyc11g062230.1.1"/>
    </source>
</evidence>
<dbReference type="EnsemblPlants" id="Solyc11g062230.1.1">
    <property type="protein sequence ID" value="Solyc11g062230.1.1"/>
    <property type="gene ID" value="Solyc11g062230.1"/>
</dbReference>
<accession>K4D934</accession>
<dbReference type="Proteomes" id="UP000004994">
    <property type="component" value="Chromosome 11"/>
</dbReference>
<dbReference type="Gramene" id="Solyc11g062230.1.1">
    <property type="protein sequence ID" value="Solyc11g062230.1.1"/>
    <property type="gene ID" value="Solyc11g062230.1"/>
</dbReference>
<dbReference type="PaxDb" id="4081-Solyc11g062230.1.1"/>
<sequence length="25" mass="2867">MKQRPIEEGMKELLLKDIPSCALSH</sequence>
<protein>
    <submittedName>
        <fullName evidence="1">Uncharacterized protein</fullName>
    </submittedName>
</protein>